<dbReference type="InterPro" id="IPR044861">
    <property type="entry name" value="IPNS-like_FE2OG_OXY"/>
</dbReference>
<dbReference type="InterPro" id="IPR027443">
    <property type="entry name" value="IPNS-like_sf"/>
</dbReference>
<protein>
    <recommendedName>
        <fullName evidence="5">Fe2OG dioxygenase domain-containing protein</fullName>
    </recommendedName>
</protein>
<evidence type="ECO:0000313" key="7">
    <source>
        <dbReference type="EMBL" id="CAK9171013.1"/>
    </source>
</evidence>
<dbReference type="EMBL" id="CAUOFW020000930">
    <property type="protein sequence ID" value="CAK9139056.1"/>
    <property type="molecule type" value="Genomic_DNA"/>
</dbReference>
<dbReference type="SUPFAM" id="SSF51197">
    <property type="entry name" value="Clavaminate synthase-like"/>
    <property type="match status" value="1"/>
</dbReference>
<evidence type="ECO:0000256" key="4">
    <source>
        <dbReference type="RuleBase" id="RU003682"/>
    </source>
</evidence>
<dbReference type="PANTHER" id="PTHR47991">
    <property type="entry name" value="OXOGLUTARATE/IRON-DEPENDENT DIOXYGENASE"/>
    <property type="match status" value="1"/>
</dbReference>
<evidence type="ECO:0000259" key="5">
    <source>
        <dbReference type="PROSITE" id="PS51471"/>
    </source>
</evidence>
<keyword evidence="4" id="KW-0560">Oxidoreductase</keyword>
<evidence type="ECO:0000256" key="3">
    <source>
        <dbReference type="ARBA" id="ARBA00023004"/>
    </source>
</evidence>
<dbReference type="GO" id="GO:0046872">
    <property type="term" value="F:metal ion binding"/>
    <property type="evidence" value="ECO:0007669"/>
    <property type="project" value="UniProtKB-KW"/>
</dbReference>
<organism evidence="7 8">
    <name type="scientific">Ilex paraguariensis</name>
    <name type="common">yerba mate</name>
    <dbReference type="NCBI Taxonomy" id="185542"/>
    <lineage>
        <taxon>Eukaryota</taxon>
        <taxon>Viridiplantae</taxon>
        <taxon>Streptophyta</taxon>
        <taxon>Embryophyta</taxon>
        <taxon>Tracheophyta</taxon>
        <taxon>Spermatophyta</taxon>
        <taxon>Magnoliopsida</taxon>
        <taxon>eudicotyledons</taxon>
        <taxon>Gunneridae</taxon>
        <taxon>Pentapetalae</taxon>
        <taxon>asterids</taxon>
        <taxon>campanulids</taxon>
        <taxon>Aquifoliales</taxon>
        <taxon>Aquifoliaceae</taxon>
        <taxon>Ilex</taxon>
    </lineage>
</organism>
<keyword evidence="2 4" id="KW-0479">Metal-binding</keyword>
<dbReference type="InterPro" id="IPR026992">
    <property type="entry name" value="DIOX_N"/>
</dbReference>
<dbReference type="Gene3D" id="2.60.120.330">
    <property type="entry name" value="B-lactam Antibiotic, Isopenicillin N Synthase, Chain"/>
    <property type="match status" value="1"/>
</dbReference>
<gene>
    <name evidence="7" type="ORF">ILEXP_LOCUS40541</name>
    <name evidence="6" type="ORF">ILEXP_LOCUS6410</name>
</gene>
<dbReference type="Pfam" id="PF14226">
    <property type="entry name" value="DIOX_N"/>
    <property type="match status" value="1"/>
</dbReference>
<dbReference type="Pfam" id="PF03171">
    <property type="entry name" value="2OG-FeII_Oxy"/>
    <property type="match status" value="1"/>
</dbReference>
<dbReference type="InterPro" id="IPR050295">
    <property type="entry name" value="Plant_2OG-oxidoreductases"/>
</dbReference>
<dbReference type="PROSITE" id="PS51471">
    <property type="entry name" value="FE2OG_OXY"/>
    <property type="match status" value="1"/>
</dbReference>
<evidence type="ECO:0000256" key="1">
    <source>
        <dbReference type="ARBA" id="ARBA00008056"/>
    </source>
</evidence>
<proteinExistence type="inferred from homology"/>
<name>A0ABC8TU47_9AQUA</name>
<dbReference type="FunFam" id="2.60.120.330:FF:000079">
    <property type="entry name" value="Protein SRG1"/>
    <property type="match status" value="1"/>
</dbReference>
<comment type="similarity">
    <text evidence="1 4">Belongs to the iron/ascorbate-dependent oxidoreductase family.</text>
</comment>
<accession>A0ABC8TU47</accession>
<dbReference type="GO" id="GO:0016705">
    <property type="term" value="F:oxidoreductase activity, acting on paired donors, with incorporation or reduction of molecular oxygen"/>
    <property type="evidence" value="ECO:0007669"/>
    <property type="project" value="UniProtKB-ARBA"/>
</dbReference>
<dbReference type="InterPro" id="IPR005123">
    <property type="entry name" value="Oxoglu/Fe-dep_dioxygenase_dom"/>
</dbReference>
<keyword evidence="3 4" id="KW-0408">Iron</keyword>
<evidence type="ECO:0000313" key="8">
    <source>
        <dbReference type="Proteomes" id="UP001642360"/>
    </source>
</evidence>
<feature type="domain" description="Fe2OG dioxygenase" evidence="5">
    <location>
        <begin position="160"/>
        <end position="235"/>
    </location>
</feature>
<comment type="caution">
    <text evidence="7">The sequence shown here is derived from an EMBL/GenBank/DDBJ whole genome shotgun (WGS) entry which is preliminary data.</text>
</comment>
<dbReference type="AlphaFoldDB" id="A0ABC8TU47"/>
<dbReference type="Proteomes" id="UP001642360">
    <property type="component" value="Unassembled WGS sequence"/>
</dbReference>
<evidence type="ECO:0000256" key="2">
    <source>
        <dbReference type="ARBA" id="ARBA00022723"/>
    </source>
</evidence>
<evidence type="ECO:0000313" key="6">
    <source>
        <dbReference type="EMBL" id="CAK9139056.1"/>
    </source>
</evidence>
<keyword evidence="8" id="KW-1185">Reference proteome</keyword>
<reference evidence="7 8" key="1">
    <citation type="submission" date="2024-02" db="EMBL/GenBank/DDBJ databases">
        <authorList>
            <person name="Vignale AGUSTIN F."/>
            <person name="Sosa J E."/>
            <person name="Modenutti C."/>
        </authorList>
    </citation>
    <scope>NUCLEOTIDE SEQUENCE [LARGE SCALE GENOMIC DNA]</scope>
</reference>
<sequence length="235" mass="27469">MSMQSVPIIDVHNLIVGETVHSELERHHSACREWSFFQVINHGVSASLLEDLKREIVNFFQQPLEEKTKLWQQPDNHEGFGQLYVVSEQQKLDWSDMFYITTLPPTLRKTQLFEKLPPKLRETMEAYSIEVKKLAMTILRQMAKAIKMDDEEITELFTDRVQTIRMNYKPPCPQRDMAIGITPHSDADALTILFQLNETEGLQIRKDGKWVPIKPLPNAFVVNVGEIWRQYLLYK</sequence>
<dbReference type="EMBL" id="CAUOFW020005630">
    <property type="protein sequence ID" value="CAK9171013.1"/>
    <property type="molecule type" value="Genomic_DNA"/>
</dbReference>